<dbReference type="Pfam" id="PF13361">
    <property type="entry name" value="UvrD_C"/>
    <property type="match status" value="2"/>
</dbReference>
<dbReference type="PROSITE" id="PS51217">
    <property type="entry name" value="UVRD_HELICASE_CTER"/>
    <property type="match status" value="1"/>
</dbReference>
<keyword evidence="2" id="KW-0540">Nuclease</keyword>
<dbReference type="PROSITE" id="PS51198">
    <property type="entry name" value="UVRD_HELICASE_ATP_BIND"/>
    <property type="match status" value="1"/>
</dbReference>
<evidence type="ECO:0000256" key="2">
    <source>
        <dbReference type="ARBA" id="ARBA00022722"/>
    </source>
</evidence>
<proteinExistence type="inferred from homology"/>
<evidence type="ECO:0000256" key="12">
    <source>
        <dbReference type="ARBA" id="ARBA00034617"/>
    </source>
</evidence>
<evidence type="ECO:0000256" key="7">
    <source>
        <dbReference type="ARBA" id="ARBA00022839"/>
    </source>
</evidence>
<dbReference type="GO" id="GO:0043138">
    <property type="term" value="F:3'-5' DNA helicase activity"/>
    <property type="evidence" value="ECO:0007669"/>
    <property type="project" value="UniProtKB-EC"/>
</dbReference>
<dbReference type="AlphaFoldDB" id="A0A7C1SDE2"/>
<dbReference type="GO" id="GO:0005524">
    <property type="term" value="F:ATP binding"/>
    <property type="evidence" value="ECO:0007669"/>
    <property type="project" value="UniProtKB-UniRule"/>
</dbReference>
<evidence type="ECO:0000256" key="4">
    <source>
        <dbReference type="ARBA" id="ARBA00022763"/>
    </source>
</evidence>
<dbReference type="GO" id="GO:0005829">
    <property type="term" value="C:cytosol"/>
    <property type="evidence" value="ECO:0007669"/>
    <property type="project" value="TreeGrafter"/>
</dbReference>
<keyword evidence="11" id="KW-0413">Isomerase</keyword>
<dbReference type="InterPro" id="IPR000212">
    <property type="entry name" value="DNA_helicase_UvrD/REP"/>
</dbReference>
<keyword evidence="7" id="KW-0269">Exonuclease</keyword>
<dbReference type="Pfam" id="PF00580">
    <property type="entry name" value="UvrD-helicase"/>
    <property type="match status" value="1"/>
</dbReference>
<dbReference type="CDD" id="cd17932">
    <property type="entry name" value="DEXQc_UvrD"/>
    <property type="match status" value="1"/>
</dbReference>
<protein>
    <recommendedName>
        <fullName evidence="13">DNA 3'-5' helicase</fullName>
        <ecNumber evidence="13">5.6.2.4</ecNumber>
    </recommendedName>
</protein>
<dbReference type="SUPFAM" id="SSF52980">
    <property type="entry name" value="Restriction endonuclease-like"/>
    <property type="match status" value="1"/>
</dbReference>
<evidence type="ECO:0000256" key="9">
    <source>
        <dbReference type="ARBA" id="ARBA00023125"/>
    </source>
</evidence>
<dbReference type="GO" id="GO:0033202">
    <property type="term" value="C:DNA helicase complex"/>
    <property type="evidence" value="ECO:0007669"/>
    <property type="project" value="TreeGrafter"/>
</dbReference>
<dbReference type="InterPro" id="IPR011604">
    <property type="entry name" value="PDDEXK-like_dom_sf"/>
</dbReference>
<evidence type="ECO:0000313" key="18">
    <source>
        <dbReference type="EMBL" id="HEA87566.1"/>
    </source>
</evidence>
<keyword evidence="9" id="KW-0238">DNA-binding</keyword>
<keyword evidence="4" id="KW-0227">DNA damage</keyword>
<keyword evidence="8 15" id="KW-0067">ATP-binding</keyword>
<dbReference type="Pfam" id="PF12705">
    <property type="entry name" value="PDDEXK_1"/>
    <property type="match status" value="1"/>
</dbReference>
<evidence type="ECO:0000256" key="1">
    <source>
        <dbReference type="ARBA" id="ARBA00009922"/>
    </source>
</evidence>
<feature type="domain" description="UvrD-like helicase ATP-binding" evidence="16">
    <location>
        <begin position="12"/>
        <end position="304"/>
    </location>
</feature>
<accession>A0A7C1SDE2</accession>
<name>A0A7C1SDE2_UNCW3</name>
<gene>
    <name evidence="18" type="ORF">ENP94_06110</name>
    <name evidence="19" type="ORF">ENS16_00345</name>
</gene>
<evidence type="ECO:0000256" key="13">
    <source>
        <dbReference type="ARBA" id="ARBA00034808"/>
    </source>
</evidence>
<dbReference type="EMBL" id="DSLG01000007">
    <property type="protein sequence ID" value="HEA87566.1"/>
    <property type="molecule type" value="Genomic_DNA"/>
</dbReference>
<comment type="catalytic activity">
    <reaction evidence="14">
        <text>ATP + H2O = ADP + phosphate + H(+)</text>
        <dbReference type="Rhea" id="RHEA:13065"/>
        <dbReference type="ChEBI" id="CHEBI:15377"/>
        <dbReference type="ChEBI" id="CHEBI:15378"/>
        <dbReference type="ChEBI" id="CHEBI:30616"/>
        <dbReference type="ChEBI" id="CHEBI:43474"/>
        <dbReference type="ChEBI" id="CHEBI:456216"/>
        <dbReference type="EC" id="5.6.2.4"/>
    </reaction>
</comment>
<keyword evidence="5 15" id="KW-0378">Hydrolase</keyword>
<evidence type="ECO:0000256" key="11">
    <source>
        <dbReference type="ARBA" id="ARBA00023235"/>
    </source>
</evidence>
<dbReference type="EC" id="5.6.2.4" evidence="13"/>
<keyword evidence="6 15" id="KW-0347">Helicase</keyword>
<comment type="caution">
    <text evidence="18">The sequence shown here is derived from an EMBL/GenBank/DDBJ whole genome shotgun (WGS) entry which is preliminary data.</text>
</comment>
<comment type="similarity">
    <text evidence="1">Belongs to the helicase family. UvrD subfamily.</text>
</comment>
<evidence type="ECO:0000256" key="5">
    <source>
        <dbReference type="ARBA" id="ARBA00022801"/>
    </source>
</evidence>
<evidence type="ECO:0000259" key="17">
    <source>
        <dbReference type="PROSITE" id="PS51217"/>
    </source>
</evidence>
<dbReference type="Gene3D" id="3.90.320.10">
    <property type="match status" value="1"/>
</dbReference>
<evidence type="ECO:0000313" key="19">
    <source>
        <dbReference type="EMBL" id="HFJ53131.1"/>
    </source>
</evidence>
<keyword evidence="3 15" id="KW-0547">Nucleotide-binding</keyword>
<dbReference type="InterPro" id="IPR038726">
    <property type="entry name" value="PDDEXK_AddAB-type"/>
</dbReference>
<dbReference type="Gene3D" id="3.40.50.300">
    <property type="entry name" value="P-loop containing nucleotide triphosphate hydrolases"/>
    <property type="match status" value="3"/>
</dbReference>
<dbReference type="GO" id="GO:0003677">
    <property type="term" value="F:DNA binding"/>
    <property type="evidence" value="ECO:0007669"/>
    <property type="project" value="UniProtKB-KW"/>
</dbReference>
<dbReference type="GO" id="GO:0000725">
    <property type="term" value="P:recombinational repair"/>
    <property type="evidence" value="ECO:0007669"/>
    <property type="project" value="TreeGrafter"/>
</dbReference>
<keyword evidence="10" id="KW-0234">DNA repair</keyword>
<dbReference type="PANTHER" id="PTHR11070">
    <property type="entry name" value="UVRD / RECB / PCRA DNA HELICASE FAMILY MEMBER"/>
    <property type="match status" value="1"/>
</dbReference>
<dbReference type="InterPro" id="IPR014016">
    <property type="entry name" value="UvrD-like_ATP-bd"/>
</dbReference>
<dbReference type="EMBL" id="DSTU01000001">
    <property type="protein sequence ID" value="HFJ53131.1"/>
    <property type="molecule type" value="Genomic_DNA"/>
</dbReference>
<dbReference type="Gene3D" id="1.10.10.160">
    <property type="match status" value="1"/>
</dbReference>
<dbReference type="GO" id="GO:0004527">
    <property type="term" value="F:exonuclease activity"/>
    <property type="evidence" value="ECO:0007669"/>
    <property type="project" value="UniProtKB-KW"/>
</dbReference>
<feature type="domain" description="UvrD-like helicase C-terminal" evidence="17">
    <location>
        <begin position="305"/>
        <end position="579"/>
    </location>
</feature>
<organism evidence="18">
    <name type="scientific">candidate division WOR-3 bacterium</name>
    <dbReference type="NCBI Taxonomy" id="2052148"/>
    <lineage>
        <taxon>Bacteria</taxon>
        <taxon>Bacteria division WOR-3</taxon>
    </lineage>
</organism>
<sequence>MNAIERIKSVIPTLNHDQLAAVKATEGPVLIIAGPGTGKTLTMVARTLYLLLSGRAQPEEIVLTTFTEKAAFELRDRVSQLAQKLNYKDNLHQLRVGTIHSLCNDFIVKFLTHTPLRRGYSILDELTQQFFIYEHFDALAPNRNGLFWGRWRGKWESISIICRYFNKITEELIDVDRLAEAEDGFLRLLAKSYRKYQEKLREKNRVDFSHLQKIFLDLLKNREIYPRIKKNIKYIMVDEYQDTNYIQEQILLKLARPENNICVVGDEDQALYRFRGATVRNILEFPSHFPHCRQIKLTINYRSHPDIIQRYNKFITSTEWNGFRYPKQVQPDPEGKFPDYPAVFCIWGKDEKDEAARVVKLLKFLKDNNIIQDWADVALLMKSIRAENSSHYIEALRKNNIPYFAPRAKRFFENEEIKLLLAAYAIIFGFMKEFKNDYPHREHLENSLKVLANAAARHHSLKHYLKKKRREIENLQTGSLDLTVLDYLYGLLAHEPFSSYLKDENSAYNLAIFSRLISIFQDYYNISLVTAKNKEHIKSHLFRSFFNFLLDSGIDEYEDPDNPIPKGHVQIMTIHQAKGLEFPVVIVNSLHKRFIVQKHVDRDLLPFSRRGTYETEDQMTQFDRLRHYYVAFSRAQKILVLSTPEHPKEWFAPIWEGLDQYPRIESETLAAQRFSSRPQFIPKKSYSLTGVNIYETCPLQYLFYHDYQFQPSRAGQVLFGALVHHTIEDIHRAVLEGQKKIFRDQIENWLEDNYQALLLTGLRPISRAGKEFALRQVQNYYNQNRDLLSRIRETEVEVSVEKEDYIITGKIDLLLGEEGKLELLDFKTQTRPAPGHPIIDRYRRQLCLYAHIIRERYNREVEKMYIYWTGEPERVDALQELRYCEADVEEAGRHFDQVVQRIRAKHFQVEQQPDPEKVCKECDFRFYCSQNGIIRFKPREWEER</sequence>
<evidence type="ECO:0000256" key="8">
    <source>
        <dbReference type="ARBA" id="ARBA00022840"/>
    </source>
</evidence>
<evidence type="ECO:0000256" key="14">
    <source>
        <dbReference type="ARBA" id="ARBA00048988"/>
    </source>
</evidence>
<evidence type="ECO:0000256" key="3">
    <source>
        <dbReference type="ARBA" id="ARBA00022741"/>
    </source>
</evidence>
<dbReference type="InterPro" id="IPR014017">
    <property type="entry name" value="DNA_helicase_UvrD-like_C"/>
</dbReference>
<reference evidence="18" key="1">
    <citation type="journal article" date="2020" name="mSystems">
        <title>Genome- and Community-Level Interaction Insights into Carbon Utilization and Element Cycling Functions of Hydrothermarchaeota in Hydrothermal Sediment.</title>
        <authorList>
            <person name="Zhou Z."/>
            <person name="Liu Y."/>
            <person name="Xu W."/>
            <person name="Pan J."/>
            <person name="Luo Z.H."/>
            <person name="Li M."/>
        </authorList>
    </citation>
    <scope>NUCLEOTIDE SEQUENCE [LARGE SCALE GENOMIC DNA]</scope>
    <source>
        <strain evidence="18">SpSt-265</strain>
        <strain evidence="19">SpSt-465</strain>
    </source>
</reference>
<dbReference type="PANTHER" id="PTHR11070:SF2">
    <property type="entry name" value="ATP-DEPENDENT DNA HELICASE SRS2"/>
    <property type="match status" value="1"/>
</dbReference>
<evidence type="ECO:0000256" key="15">
    <source>
        <dbReference type="PROSITE-ProRule" id="PRU00560"/>
    </source>
</evidence>
<dbReference type="InterPro" id="IPR027417">
    <property type="entry name" value="P-loop_NTPase"/>
</dbReference>
<evidence type="ECO:0000259" key="16">
    <source>
        <dbReference type="PROSITE" id="PS51198"/>
    </source>
</evidence>
<evidence type="ECO:0000256" key="6">
    <source>
        <dbReference type="ARBA" id="ARBA00022806"/>
    </source>
</evidence>
<dbReference type="InterPro" id="IPR013986">
    <property type="entry name" value="DExx_box_DNA_helicase_dom_sf"/>
</dbReference>
<evidence type="ECO:0000256" key="10">
    <source>
        <dbReference type="ARBA" id="ARBA00023204"/>
    </source>
</evidence>
<dbReference type="InterPro" id="IPR011335">
    <property type="entry name" value="Restrct_endonuc-II-like"/>
</dbReference>
<feature type="binding site" evidence="15">
    <location>
        <begin position="33"/>
        <end position="40"/>
    </location>
    <ligand>
        <name>ATP</name>
        <dbReference type="ChEBI" id="CHEBI:30616"/>
    </ligand>
</feature>
<dbReference type="SUPFAM" id="SSF52540">
    <property type="entry name" value="P-loop containing nucleoside triphosphate hydrolases"/>
    <property type="match status" value="1"/>
</dbReference>
<comment type="catalytic activity">
    <reaction evidence="12">
        <text>Couples ATP hydrolysis with the unwinding of duplex DNA by translocating in the 3'-5' direction.</text>
        <dbReference type="EC" id="5.6.2.4"/>
    </reaction>
</comment>